<dbReference type="EMBL" id="JWJD01000003">
    <property type="protein sequence ID" value="KIH76597.1"/>
    <property type="molecule type" value="Genomic_DNA"/>
</dbReference>
<protein>
    <recommendedName>
        <fullName evidence="3">DUF465 domain-containing protein</fullName>
    </recommendedName>
</protein>
<organism evidence="1 2">
    <name type="scientific">Geoalkalibacter ferrihydriticus DSM 17813</name>
    <dbReference type="NCBI Taxonomy" id="1121915"/>
    <lineage>
        <taxon>Bacteria</taxon>
        <taxon>Pseudomonadati</taxon>
        <taxon>Thermodesulfobacteriota</taxon>
        <taxon>Desulfuromonadia</taxon>
        <taxon>Desulfuromonadales</taxon>
        <taxon>Geoalkalibacteraceae</taxon>
        <taxon>Geoalkalibacter</taxon>
    </lineage>
</organism>
<name>A0A0C2HUV8_9BACT</name>
<keyword evidence="2" id="KW-1185">Reference proteome</keyword>
<dbReference type="RefSeq" id="WP_040099281.1">
    <property type="nucleotide sequence ID" value="NZ_JWJD01000003.1"/>
</dbReference>
<evidence type="ECO:0000313" key="2">
    <source>
        <dbReference type="Proteomes" id="UP000035068"/>
    </source>
</evidence>
<evidence type="ECO:0008006" key="3">
    <source>
        <dbReference type="Google" id="ProtNLM"/>
    </source>
</evidence>
<accession>A0A0C2HUV8</accession>
<evidence type="ECO:0000313" key="1">
    <source>
        <dbReference type="EMBL" id="KIH76597.1"/>
    </source>
</evidence>
<comment type="caution">
    <text evidence="1">The sequence shown here is derived from an EMBL/GenBank/DDBJ whole genome shotgun (WGS) entry which is preliminary data.</text>
</comment>
<sequence>MEELDMELVGQLVSESPKFRMLFEEHRLLEKELDEFDKKKYLTPEEEMERKKIQKIKLAGKDEMIRLLRGYSATVN</sequence>
<proteinExistence type="predicted"/>
<dbReference type="Proteomes" id="UP000035068">
    <property type="component" value="Unassembled WGS sequence"/>
</dbReference>
<dbReference type="Gene3D" id="6.10.280.50">
    <property type="match status" value="1"/>
</dbReference>
<gene>
    <name evidence="1" type="ORF">GFER_10570</name>
</gene>
<reference evidence="1 2" key="1">
    <citation type="submission" date="2014-12" db="EMBL/GenBank/DDBJ databases">
        <title>Genomes of Geoalkalibacter ferrihydriticus and Geoalkalibacter subterraneus, two haloalkaliphilic metal-reducing members of the Geobacteraceae.</title>
        <authorList>
            <person name="Badalamenti J.P."/>
            <person name="Torres C.I."/>
            <person name="Krajmalnik-Brown R."/>
            <person name="Bond D.R."/>
        </authorList>
    </citation>
    <scope>NUCLEOTIDE SEQUENCE [LARGE SCALE GENOMIC DNA]</scope>
    <source>
        <strain evidence="1 2">DSM 17813</strain>
    </source>
</reference>
<dbReference type="InterPro" id="IPR038444">
    <property type="entry name" value="DUF465_sf"/>
</dbReference>
<dbReference type="AlphaFoldDB" id="A0A0C2HUV8"/>